<dbReference type="AlphaFoldDB" id="A0A6N4SV78"/>
<accession>A0A6N4SV78</accession>
<gene>
    <name evidence="1" type="ordered locus">CHU_2916</name>
</gene>
<evidence type="ECO:0000313" key="1">
    <source>
        <dbReference type="EMBL" id="ABG60158.1"/>
    </source>
</evidence>
<dbReference type="KEGG" id="chu:CHU_2916"/>
<sequence length="72" mass="8134">MKWKKTTAFAMPDEFKQVLKEDAALKKAFNALTPGRQRGYLLHFSSAKQAKTRVARIEKSIPDILEGKGLND</sequence>
<organism evidence="1 2">
    <name type="scientific">Cytophaga hutchinsonii (strain ATCC 33406 / DSM 1761 / CIP 103989 / NBRC 15051 / NCIMB 9469 / D465)</name>
    <dbReference type="NCBI Taxonomy" id="269798"/>
    <lineage>
        <taxon>Bacteria</taxon>
        <taxon>Pseudomonadati</taxon>
        <taxon>Bacteroidota</taxon>
        <taxon>Cytophagia</taxon>
        <taxon>Cytophagales</taxon>
        <taxon>Cytophagaceae</taxon>
        <taxon>Cytophaga</taxon>
    </lineage>
</organism>
<reference evidence="1 2" key="1">
    <citation type="journal article" date="2007" name="Appl. Environ. Microbiol.">
        <title>Genome sequence of the cellulolytic gliding bacterium Cytophaga hutchinsonii.</title>
        <authorList>
            <person name="Xie G."/>
            <person name="Bruce D.C."/>
            <person name="Challacombe J.F."/>
            <person name="Chertkov O."/>
            <person name="Detter J.C."/>
            <person name="Gilna P."/>
            <person name="Han C.S."/>
            <person name="Lucas S."/>
            <person name="Misra M."/>
            <person name="Myers G.L."/>
            <person name="Richardson P."/>
            <person name="Tapia R."/>
            <person name="Thayer N."/>
            <person name="Thompson L.S."/>
            <person name="Brettin T.S."/>
            <person name="Henrissat B."/>
            <person name="Wilson D.B."/>
            <person name="McBride M.J."/>
        </authorList>
    </citation>
    <scope>NUCLEOTIDE SEQUENCE [LARGE SCALE GENOMIC DNA]</scope>
    <source>
        <strain evidence="2">ATCC 33406 / DSM 1761 / CIP 103989 / NBRC 15051 / NCIMB 9469 / D465</strain>
    </source>
</reference>
<dbReference type="Pfam" id="PF13376">
    <property type="entry name" value="OmdA"/>
    <property type="match status" value="1"/>
</dbReference>
<evidence type="ECO:0000313" key="2">
    <source>
        <dbReference type="Proteomes" id="UP000001822"/>
    </source>
</evidence>
<dbReference type="EMBL" id="CP000383">
    <property type="protein sequence ID" value="ABG60158.1"/>
    <property type="molecule type" value="Genomic_DNA"/>
</dbReference>
<protein>
    <submittedName>
        <fullName evidence="1">Uncharacterized protein</fullName>
    </submittedName>
</protein>
<proteinExistence type="predicted"/>
<keyword evidence="2" id="KW-1185">Reference proteome</keyword>
<name>A0A6N4SV78_CYTH3</name>
<dbReference type="Proteomes" id="UP000001822">
    <property type="component" value="Chromosome"/>
</dbReference>